<sequence>MSRHDDIMRGLGLHGQAVVATLQMMDDLDRRDPDLEQVAARLGIDPSDLQRIFPDKHSLLLAVAEQALVRLMDSCTKAVVKVDPGDAVGQFLALGKAYIRWAADHRIQFRMIASHPSLNVGRVPELRRYLDSVIDLMTRMLERARDAGRLRDDEDIPMLVMSSRIFVYGLAQMVVDGRVEALRPARTPLEAAEQALSDFVQRIARTATVKLRRKGG</sequence>
<evidence type="ECO:0000313" key="5">
    <source>
        <dbReference type="EMBL" id="MBL3673660.1"/>
    </source>
</evidence>
<dbReference type="EMBL" id="JAESHT010000006">
    <property type="protein sequence ID" value="MBL3673660.1"/>
    <property type="molecule type" value="Genomic_DNA"/>
</dbReference>
<evidence type="ECO:0000256" key="1">
    <source>
        <dbReference type="ARBA" id="ARBA00023015"/>
    </source>
</evidence>
<keyword evidence="6" id="KW-1185">Reference proteome</keyword>
<dbReference type="Gene3D" id="1.10.357.10">
    <property type="entry name" value="Tetracycline Repressor, domain 2"/>
    <property type="match status" value="1"/>
</dbReference>
<reference evidence="5 6" key="1">
    <citation type="submission" date="2021-01" db="EMBL/GenBank/DDBJ databases">
        <title>011410 draft genome.</title>
        <authorList>
            <person name="Lang L."/>
        </authorList>
    </citation>
    <scope>NUCLEOTIDE SEQUENCE [LARGE SCALE GENOMIC DNA]</scope>
    <source>
        <strain evidence="5 6">KCTC 42845</strain>
    </source>
</reference>
<dbReference type="InterPro" id="IPR025996">
    <property type="entry name" value="MT1864/Rv1816-like_C"/>
</dbReference>
<evidence type="ECO:0000256" key="3">
    <source>
        <dbReference type="ARBA" id="ARBA00023163"/>
    </source>
</evidence>
<proteinExistence type="predicted"/>
<keyword evidence="3" id="KW-0804">Transcription</keyword>
<protein>
    <submittedName>
        <fullName evidence="5">WHG domain-containing protein</fullName>
    </submittedName>
</protein>
<dbReference type="PANTHER" id="PTHR30055">
    <property type="entry name" value="HTH-TYPE TRANSCRIPTIONAL REGULATOR RUTR"/>
    <property type="match status" value="1"/>
</dbReference>
<organism evidence="5 6">
    <name type="scientific">Paracoccus aerius</name>
    <dbReference type="NCBI Taxonomy" id="1915382"/>
    <lineage>
        <taxon>Bacteria</taxon>
        <taxon>Pseudomonadati</taxon>
        <taxon>Pseudomonadota</taxon>
        <taxon>Alphaproteobacteria</taxon>
        <taxon>Rhodobacterales</taxon>
        <taxon>Paracoccaceae</taxon>
        <taxon>Paracoccus</taxon>
    </lineage>
</organism>
<comment type="caution">
    <text evidence="5">The sequence shown here is derived from an EMBL/GenBank/DDBJ whole genome shotgun (WGS) entry which is preliminary data.</text>
</comment>
<feature type="domain" description="HTH-type transcriptional regulator MT1864/Rv1816-like C-terminal" evidence="4">
    <location>
        <begin position="92"/>
        <end position="196"/>
    </location>
</feature>
<dbReference type="InterPro" id="IPR009057">
    <property type="entry name" value="Homeodomain-like_sf"/>
</dbReference>
<evidence type="ECO:0000256" key="2">
    <source>
        <dbReference type="ARBA" id="ARBA00023125"/>
    </source>
</evidence>
<dbReference type="PANTHER" id="PTHR30055:SF234">
    <property type="entry name" value="HTH-TYPE TRANSCRIPTIONAL REGULATOR BETI"/>
    <property type="match status" value="1"/>
</dbReference>
<dbReference type="InterPro" id="IPR050109">
    <property type="entry name" value="HTH-type_TetR-like_transc_reg"/>
</dbReference>
<name>A0ABS1S5W1_9RHOB</name>
<gene>
    <name evidence="5" type="ORF">JL111_09190</name>
</gene>
<evidence type="ECO:0000259" key="4">
    <source>
        <dbReference type="Pfam" id="PF13305"/>
    </source>
</evidence>
<dbReference type="Proteomes" id="UP000644749">
    <property type="component" value="Unassembled WGS sequence"/>
</dbReference>
<keyword evidence="1" id="KW-0805">Transcription regulation</keyword>
<evidence type="ECO:0000313" key="6">
    <source>
        <dbReference type="Proteomes" id="UP000644749"/>
    </source>
</evidence>
<dbReference type="Pfam" id="PF13305">
    <property type="entry name" value="TetR_C_33"/>
    <property type="match status" value="1"/>
</dbReference>
<dbReference type="RefSeq" id="WP_191310051.1">
    <property type="nucleotide sequence ID" value="NZ_BNCL01000007.1"/>
</dbReference>
<dbReference type="SUPFAM" id="SSF46689">
    <property type="entry name" value="Homeodomain-like"/>
    <property type="match status" value="1"/>
</dbReference>
<dbReference type="SUPFAM" id="SSF48498">
    <property type="entry name" value="Tetracyclin repressor-like, C-terminal domain"/>
    <property type="match status" value="1"/>
</dbReference>
<keyword evidence="2" id="KW-0238">DNA-binding</keyword>
<dbReference type="InterPro" id="IPR036271">
    <property type="entry name" value="Tet_transcr_reg_TetR-rel_C_sf"/>
</dbReference>
<accession>A0ABS1S5W1</accession>